<evidence type="ECO:0008006" key="4">
    <source>
        <dbReference type="Google" id="ProtNLM"/>
    </source>
</evidence>
<name>A0A7M5V7P1_9CNID</name>
<feature type="chain" id="PRO_5029605383" description="Cnidarian restricted protein" evidence="1">
    <location>
        <begin position="20"/>
        <end position="105"/>
    </location>
</feature>
<evidence type="ECO:0000313" key="3">
    <source>
        <dbReference type="Proteomes" id="UP000594262"/>
    </source>
</evidence>
<keyword evidence="1" id="KW-0732">Signal</keyword>
<organism evidence="2 3">
    <name type="scientific">Clytia hemisphaerica</name>
    <dbReference type="NCBI Taxonomy" id="252671"/>
    <lineage>
        <taxon>Eukaryota</taxon>
        <taxon>Metazoa</taxon>
        <taxon>Cnidaria</taxon>
        <taxon>Hydrozoa</taxon>
        <taxon>Hydroidolina</taxon>
        <taxon>Leptothecata</taxon>
        <taxon>Obeliida</taxon>
        <taxon>Clytiidae</taxon>
        <taxon>Clytia</taxon>
    </lineage>
</organism>
<accession>A0A7M5V7P1</accession>
<evidence type="ECO:0000313" key="2">
    <source>
        <dbReference type="EnsemblMetazoa" id="CLYHEMP008949.3"/>
    </source>
</evidence>
<dbReference type="Proteomes" id="UP000594262">
    <property type="component" value="Unplaced"/>
</dbReference>
<dbReference type="EnsemblMetazoa" id="CLYHEMT008949.3">
    <property type="protein sequence ID" value="CLYHEMP008949.3"/>
    <property type="gene ID" value="CLYHEMG008949"/>
</dbReference>
<dbReference type="OrthoDB" id="8113227at2759"/>
<dbReference type="AlphaFoldDB" id="A0A7M5V7P1"/>
<sequence>MNWLLLSTILILNIQLIICQGPRDVTVTPETAFSVCSLCPKFTSSVQSKYTLCNSSSKKYQKFLCKRMSIGPTGKISTTRSTEIFCKTICSWKYKSLGKQIIHMK</sequence>
<protein>
    <recommendedName>
        <fullName evidence="4">Cnidarian restricted protein</fullName>
    </recommendedName>
</protein>
<reference evidence="2" key="1">
    <citation type="submission" date="2021-01" db="UniProtKB">
        <authorList>
            <consortium name="EnsemblMetazoa"/>
        </authorList>
    </citation>
    <scope>IDENTIFICATION</scope>
</reference>
<evidence type="ECO:0000256" key="1">
    <source>
        <dbReference type="SAM" id="SignalP"/>
    </source>
</evidence>
<feature type="signal peptide" evidence="1">
    <location>
        <begin position="1"/>
        <end position="19"/>
    </location>
</feature>
<proteinExistence type="predicted"/>
<keyword evidence="3" id="KW-1185">Reference proteome</keyword>